<dbReference type="EC" id="5.3.1.6" evidence="3"/>
<gene>
    <name evidence="3 5" type="primary">rpiA</name>
    <name evidence="5" type="ORF">J1836_003585</name>
    <name evidence="4" type="ORF">J1836_09240</name>
</gene>
<comment type="similarity">
    <text evidence="3">Belongs to the ribose 5-phosphate isomerase family.</text>
</comment>
<dbReference type="FunFam" id="3.30.70.260:FF:000004">
    <property type="entry name" value="Ribose-5-phosphate isomerase A"/>
    <property type="match status" value="1"/>
</dbReference>
<feature type="binding site" evidence="3">
    <location>
        <position position="121"/>
    </location>
    <ligand>
        <name>substrate</name>
    </ligand>
</feature>
<proteinExistence type="inferred from homology"/>
<comment type="subunit">
    <text evidence="3">Homodimer.</text>
</comment>
<feature type="binding site" evidence="3">
    <location>
        <begin position="94"/>
        <end position="97"/>
    </location>
    <ligand>
        <name>substrate</name>
    </ligand>
</feature>
<dbReference type="Gene3D" id="3.40.50.1360">
    <property type="match status" value="1"/>
</dbReference>
<dbReference type="NCBIfam" id="NF001924">
    <property type="entry name" value="PRK00702.1"/>
    <property type="match status" value="1"/>
</dbReference>
<comment type="catalytic activity">
    <reaction evidence="1 3">
        <text>aldehydo-D-ribose 5-phosphate = D-ribulose 5-phosphate</text>
        <dbReference type="Rhea" id="RHEA:14657"/>
        <dbReference type="ChEBI" id="CHEBI:58121"/>
        <dbReference type="ChEBI" id="CHEBI:58273"/>
        <dbReference type="EC" id="5.3.1.6"/>
    </reaction>
</comment>
<dbReference type="InterPro" id="IPR004788">
    <property type="entry name" value="Ribose5P_isomerase_type_A"/>
</dbReference>
<dbReference type="InterPro" id="IPR037171">
    <property type="entry name" value="NagB/RpiA_transferase-like"/>
</dbReference>
<protein>
    <recommendedName>
        <fullName evidence="3">Ribose-5-phosphate isomerase A</fullName>
        <ecNumber evidence="3">5.3.1.6</ecNumber>
    </recommendedName>
    <alternativeName>
        <fullName evidence="3">Phosphoriboisomerase A</fullName>
        <shortName evidence="3">PRI</shortName>
    </alternativeName>
</protein>
<reference evidence="4 6" key="1">
    <citation type="submission" date="2021-03" db="EMBL/GenBank/DDBJ databases">
        <title>Draft genome and methylome analysis of Thiotrix fructosivoruns ATCC 49748.</title>
        <authorList>
            <person name="Fomenkov A."/>
            <person name="Grabovich M.Y."/>
            <person name="Roberts R.J."/>
        </authorList>
    </citation>
    <scope>NUCLEOTIDE SEQUENCE [LARGE SCALE GENOMIC DNA]</scope>
    <source>
        <strain evidence="4 6">ATCC 49748</strain>
    </source>
</reference>
<dbReference type="Pfam" id="PF06026">
    <property type="entry name" value="Rib_5-P_isom_A"/>
    <property type="match status" value="1"/>
</dbReference>
<evidence type="ECO:0000256" key="1">
    <source>
        <dbReference type="ARBA" id="ARBA00001713"/>
    </source>
</evidence>
<dbReference type="HAMAP" id="MF_00170">
    <property type="entry name" value="Rib_5P_isom_A"/>
    <property type="match status" value="1"/>
</dbReference>
<keyword evidence="6" id="KW-1185">Reference proteome</keyword>
<comment type="pathway">
    <text evidence="3">Carbohydrate degradation; pentose phosphate pathway; D-ribose 5-phosphate from D-ribulose 5-phosphate (non-oxidative stage): step 1/1.</text>
</comment>
<reference evidence="5" key="2">
    <citation type="submission" date="2021-04" db="EMBL/GenBank/DDBJ databases">
        <title>Complete Genome and methylome analysis of Thiothrix fructosivorans ATCC 49748.</title>
        <authorList>
            <person name="Fomenkov A."/>
            <person name="Sun L."/>
            <person name="Vincze T."/>
            <person name="Grabovich M.Y."/>
            <person name="Roberts R.J."/>
        </authorList>
    </citation>
    <scope>NUCLEOTIDE SEQUENCE</scope>
    <source>
        <strain evidence="5">ATCC 49748</strain>
    </source>
</reference>
<evidence type="ECO:0000313" key="4">
    <source>
        <dbReference type="EMBL" id="MBO0613108.1"/>
    </source>
</evidence>
<dbReference type="Proteomes" id="UP000664466">
    <property type="component" value="Unassembled WGS sequence"/>
</dbReference>
<dbReference type="Gene3D" id="3.30.70.260">
    <property type="match status" value="1"/>
</dbReference>
<dbReference type="CDD" id="cd01398">
    <property type="entry name" value="RPI_A"/>
    <property type="match status" value="1"/>
</dbReference>
<dbReference type="UniPathway" id="UPA00115">
    <property type="reaction ID" value="UER00412"/>
</dbReference>
<dbReference type="SUPFAM" id="SSF100950">
    <property type="entry name" value="NagB/RpiA/CoA transferase-like"/>
    <property type="match status" value="1"/>
</dbReference>
<dbReference type="PANTHER" id="PTHR11934">
    <property type="entry name" value="RIBOSE-5-PHOSPHATE ISOMERASE"/>
    <property type="match status" value="1"/>
</dbReference>
<feature type="binding site" evidence="3">
    <location>
        <begin position="28"/>
        <end position="31"/>
    </location>
    <ligand>
        <name>substrate</name>
    </ligand>
</feature>
<accession>A0A8B0SKQ5</accession>
<dbReference type="PANTHER" id="PTHR11934:SF0">
    <property type="entry name" value="RIBOSE-5-PHOSPHATE ISOMERASE"/>
    <property type="match status" value="1"/>
</dbReference>
<dbReference type="GO" id="GO:0009052">
    <property type="term" value="P:pentose-phosphate shunt, non-oxidative branch"/>
    <property type="evidence" value="ECO:0007669"/>
    <property type="project" value="UniProtKB-UniRule"/>
</dbReference>
<dbReference type="EMBL" id="JAFMPM010000006">
    <property type="protein sequence ID" value="MBO0613108.1"/>
    <property type="molecule type" value="Genomic_DNA"/>
</dbReference>
<dbReference type="SUPFAM" id="SSF75445">
    <property type="entry name" value="D-ribose-5-phosphate isomerase (RpiA), lid domain"/>
    <property type="match status" value="1"/>
</dbReference>
<dbReference type="RefSeq" id="WP_207250838.1">
    <property type="nucleotide sequence ID" value="NZ_JAFMPM010000006.1"/>
</dbReference>
<evidence type="ECO:0000313" key="5">
    <source>
        <dbReference type="EMBL" id="QTX11449.1"/>
    </source>
</evidence>
<evidence type="ECO:0000256" key="3">
    <source>
        <dbReference type="HAMAP-Rule" id="MF_00170"/>
    </source>
</evidence>
<dbReference type="EMBL" id="CP072748">
    <property type="protein sequence ID" value="QTX11449.1"/>
    <property type="molecule type" value="Genomic_DNA"/>
</dbReference>
<sequence>MSQDAMKKAAAEAALVYVQPGMIVGIGTGSTANHFIDLLAGIKHKVEATVASSIASAKRLEAHGFRVLDLNDAGQLSLYVDGADESNEDLHLVKGGGGALTREKIVAGASDKFVCIADDSKLVKTLGKFPLPLEVIPMAQALVAREMVKLGGNPVLRAGFTTDNGNIIIDVHGLEITDGVAMENRLNQIPGVVTNGLFAIRPADVLILAGANGVKTLV</sequence>
<dbReference type="InterPro" id="IPR020672">
    <property type="entry name" value="Ribose5P_isomerase_typA_subgr"/>
</dbReference>
<dbReference type="NCBIfam" id="TIGR00021">
    <property type="entry name" value="rpiA"/>
    <property type="match status" value="1"/>
</dbReference>
<feature type="active site" description="Proton acceptor" evidence="3">
    <location>
        <position position="103"/>
    </location>
</feature>
<evidence type="ECO:0000256" key="2">
    <source>
        <dbReference type="ARBA" id="ARBA00023235"/>
    </source>
</evidence>
<dbReference type="AlphaFoldDB" id="A0A8B0SKQ5"/>
<dbReference type="GO" id="GO:0005829">
    <property type="term" value="C:cytosol"/>
    <property type="evidence" value="ECO:0007669"/>
    <property type="project" value="TreeGrafter"/>
</dbReference>
<dbReference type="GO" id="GO:0004751">
    <property type="term" value="F:ribose-5-phosphate isomerase activity"/>
    <property type="evidence" value="ECO:0007669"/>
    <property type="project" value="UniProtKB-UniRule"/>
</dbReference>
<organism evidence="5">
    <name type="scientific">Thiothrix fructosivorans</name>
    <dbReference type="NCBI Taxonomy" id="111770"/>
    <lineage>
        <taxon>Bacteria</taxon>
        <taxon>Pseudomonadati</taxon>
        <taxon>Pseudomonadota</taxon>
        <taxon>Gammaproteobacteria</taxon>
        <taxon>Thiotrichales</taxon>
        <taxon>Thiotrichaceae</taxon>
        <taxon>Thiothrix</taxon>
    </lineage>
</organism>
<dbReference type="GO" id="GO:0006014">
    <property type="term" value="P:D-ribose metabolic process"/>
    <property type="evidence" value="ECO:0007669"/>
    <property type="project" value="TreeGrafter"/>
</dbReference>
<comment type="function">
    <text evidence="3">Catalyzes the reversible conversion of ribose-5-phosphate to ribulose 5-phosphate.</text>
</comment>
<name>A0A8B0SKQ5_9GAMM</name>
<keyword evidence="2 3" id="KW-0413">Isomerase</keyword>
<dbReference type="FunFam" id="3.40.50.1360:FF:000001">
    <property type="entry name" value="Ribose-5-phosphate isomerase A"/>
    <property type="match status" value="1"/>
</dbReference>
<evidence type="ECO:0000313" key="6">
    <source>
        <dbReference type="Proteomes" id="UP000664466"/>
    </source>
</evidence>
<feature type="binding site" evidence="3">
    <location>
        <begin position="81"/>
        <end position="84"/>
    </location>
    <ligand>
        <name>substrate</name>
    </ligand>
</feature>